<organism evidence="1 2">
    <name type="scientific">Chryseosolibacter histidini</name>
    <dbReference type="NCBI Taxonomy" id="2782349"/>
    <lineage>
        <taxon>Bacteria</taxon>
        <taxon>Pseudomonadati</taxon>
        <taxon>Bacteroidota</taxon>
        <taxon>Cytophagia</taxon>
        <taxon>Cytophagales</taxon>
        <taxon>Chryseotaleaceae</taxon>
        <taxon>Chryseosolibacter</taxon>
    </lineage>
</organism>
<sequence length="113" mass="13210">MHQNSTSFHLLAECANGYIGECTCCREFNFAYKNILLAFQEEEMCRFLEWLVDSRYHPDTFQPLPHQRDRVYCSPLSNMYLAFSLEELEEVEALFGQARLMLEARKIISDSAS</sequence>
<dbReference type="Pfam" id="PF20391">
    <property type="entry name" value="DUF6686"/>
    <property type="match status" value="1"/>
</dbReference>
<protein>
    <submittedName>
        <fullName evidence="1">Uncharacterized protein</fullName>
    </submittedName>
</protein>
<gene>
    <name evidence="1" type="ORF">KK083_27655</name>
</gene>
<dbReference type="Proteomes" id="UP001319200">
    <property type="component" value="Unassembled WGS sequence"/>
</dbReference>
<proteinExistence type="predicted"/>
<dbReference type="InterPro" id="IPR046508">
    <property type="entry name" value="DUF6686"/>
</dbReference>
<dbReference type="RefSeq" id="WP_254169385.1">
    <property type="nucleotide sequence ID" value="NZ_JAHESF010000046.1"/>
</dbReference>
<dbReference type="EMBL" id="JAHESF010000046">
    <property type="protein sequence ID" value="MBT1700697.1"/>
    <property type="molecule type" value="Genomic_DNA"/>
</dbReference>
<name>A0AAP2DT33_9BACT</name>
<evidence type="ECO:0000313" key="1">
    <source>
        <dbReference type="EMBL" id="MBT1700697.1"/>
    </source>
</evidence>
<comment type="caution">
    <text evidence="1">The sequence shown here is derived from an EMBL/GenBank/DDBJ whole genome shotgun (WGS) entry which is preliminary data.</text>
</comment>
<reference evidence="1 2" key="1">
    <citation type="submission" date="2021-05" db="EMBL/GenBank/DDBJ databases">
        <title>A Polyphasic approach of four new species of the genus Ohtaekwangia: Ohtaekwangia histidinii sp. nov., Ohtaekwangia cretensis sp. nov., Ohtaekwangia indiensis sp. nov., Ohtaekwangia reichenbachii sp. nov. from diverse environment.</title>
        <authorList>
            <person name="Octaviana S."/>
        </authorList>
    </citation>
    <scope>NUCLEOTIDE SEQUENCE [LARGE SCALE GENOMIC DNA]</scope>
    <source>
        <strain evidence="1 2">PWU4</strain>
    </source>
</reference>
<accession>A0AAP2DT33</accession>
<keyword evidence="2" id="KW-1185">Reference proteome</keyword>
<evidence type="ECO:0000313" key="2">
    <source>
        <dbReference type="Proteomes" id="UP001319200"/>
    </source>
</evidence>
<dbReference type="AlphaFoldDB" id="A0AAP2DT33"/>